<accession>E3N894</accession>
<feature type="compositionally biased region" description="Acidic residues" evidence="1">
    <location>
        <begin position="105"/>
        <end position="115"/>
    </location>
</feature>
<gene>
    <name evidence="3" type="ORF">CRE_20513</name>
</gene>
<sequence length="242" mass="27393">MIKLKKSQKFAETYSERLRDDLFNFFATVAVEIQVENIKIQEQAMAIKPQSAAVVAVTEAASSRLWTALLITLGVILLLCVLIVFPVICCLKKRGAFSSEHVHDDDVELPDEGDDEQRSPRRPAAVSPARAFSPARHPSASPVAKITFLGLELSILIGISFVAIISCCLAISVYSVNMIVQDILLDKKKQKLVEKYKDLEKEKEKKLEEEEEKKQEELEKKAEEKRRKDEEDRLKRRGMLPV</sequence>
<keyword evidence="4" id="KW-1185">Reference proteome</keyword>
<dbReference type="HOGENOM" id="CLU_1148101_0_0_1"/>
<feature type="compositionally biased region" description="Basic and acidic residues" evidence="1">
    <location>
        <begin position="202"/>
        <end position="234"/>
    </location>
</feature>
<feature type="region of interest" description="Disordered" evidence="1">
    <location>
        <begin position="202"/>
        <end position="242"/>
    </location>
</feature>
<dbReference type="Proteomes" id="UP000008281">
    <property type="component" value="Unassembled WGS sequence"/>
</dbReference>
<evidence type="ECO:0000256" key="1">
    <source>
        <dbReference type="SAM" id="MobiDB-lite"/>
    </source>
</evidence>
<reference evidence="3" key="1">
    <citation type="submission" date="2007-07" db="EMBL/GenBank/DDBJ databases">
        <title>PCAP assembly of the Caenorhabditis remanei genome.</title>
        <authorList>
            <consortium name="The Caenorhabditis remanei Sequencing Consortium"/>
            <person name="Wilson R.K."/>
        </authorList>
    </citation>
    <scope>NUCLEOTIDE SEQUENCE [LARGE SCALE GENOMIC DNA]</scope>
    <source>
        <strain evidence="3">PB4641</strain>
    </source>
</reference>
<keyword evidence="2" id="KW-0812">Transmembrane</keyword>
<protein>
    <submittedName>
        <fullName evidence="3">Uncharacterized protein</fullName>
    </submittedName>
</protein>
<evidence type="ECO:0000256" key="2">
    <source>
        <dbReference type="SAM" id="Phobius"/>
    </source>
</evidence>
<dbReference type="AlphaFoldDB" id="E3N894"/>
<dbReference type="InParanoid" id="E3N894"/>
<keyword evidence="2" id="KW-0472">Membrane</keyword>
<dbReference type="EMBL" id="DS268555">
    <property type="protein sequence ID" value="EFO89393.1"/>
    <property type="molecule type" value="Genomic_DNA"/>
</dbReference>
<name>E3N894_CAERE</name>
<keyword evidence="2" id="KW-1133">Transmembrane helix</keyword>
<evidence type="ECO:0000313" key="4">
    <source>
        <dbReference type="Proteomes" id="UP000008281"/>
    </source>
</evidence>
<feature type="transmembrane region" description="Helical" evidence="2">
    <location>
        <begin position="65"/>
        <end position="88"/>
    </location>
</feature>
<organism evidence="4">
    <name type="scientific">Caenorhabditis remanei</name>
    <name type="common">Caenorhabditis vulgaris</name>
    <dbReference type="NCBI Taxonomy" id="31234"/>
    <lineage>
        <taxon>Eukaryota</taxon>
        <taxon>Metazoa</taxon>
        <taxon>Ecdysozoa</taxon>
        <taxon>Nematoda</taxon>
        <taxon>Chromadorea</taxon>
        <taxon>Rhabditida</taxon>
        <taxon>Rhabditina</taxon>
        <taxon>Rhabditomorpha</taxon>
        <taxon>Rhabditoidea</taxon>
        <taxon>Rhabditidae</taxon>
        <taxon>Peloderinae</taxon>
        <taxon>Caenorhabditis</taxon>
    </lineage>
</organism>
<feature type="region of interest" description="Disordered" evidence="1">
    <location>
        <begin position="105"/>
        <end position="138"/>
    </location>
</feature>
<proteinExistence type="predicted"/>
<feature type="compositionally biased region" description="Low complexity" evidence="1">
    <location>
        <begin position="122"/>
        <end position="136"/>
    </location>
</feature>
<evidence type="ECO:0000313" key="3">
    <source>
        <dbReference type="EMBL" id="EFO89393.1"/>
    </source>
</evidence>
<feature type="transmembrane region" description="Helical" evidence="2">
    <location>
        <begin position="155"/>
        <end position="180"/>
    </location>
</feature>